<keyword evidence="1" id="KW-0472">Membrane</keyword>
<keyword evidence="1" id="KW-0812">Transmembrane</keyword>
<organism evidence="3 4">
    <name type="scientific">Lutimaribacter marinistellae</name>
    <dbReference type="NCBI Taxonomy" id="1820329"/>
    <lineage>
        <taxon>Bacteria</taxon>
        <taxon>Pseudomonadati</taxon>
        <taxon>Pseudomonadota</taxon>
        <taxon>Alphaproteobacteria</taxon>
        <taxon>Rhodobacterales</taxon>
        <taxon>Roseobacteraceae</taxon>
        <taxon>Lutimaribacter</taxon>
    </lineage>
</organism>
<feature type="transmembrane region" description="Helical" evidence="1">
    <location>
        <begin position="375"/>
        <end position="396"/>
    </location>
</feature>
<evidence type="ECO:0000256" key="1">
    <source>
        <dbReference type="SAM" id="Phobius"/>
    </source>
</evidence>
<comment type="caution">
    <text evidence="3">The sequence shown here is derived from an EMBL/GenBank/DDBJ whole genome shotgun (WGS) entry which is preliminary data.</text>
</comment>
<evidence type="ECO:0000313" key="3">
    <source>
        <dbReference type="EMBL" id="MFC3614881.1"/>
    </source>
</evidence>
<protein>
    <submittedName>
        <fullName evidence="3">Uncharacterized protein</fullName>
    </submittedName>
</protein>
<evidence type="ECO:0000313" key="4">
    <source>
        <dbReference type="Proteomes" id="UP001595629"/>
    </source>
</evidence>
<reference evidence="4" key="1">
    <citation type="journal article" date="2019" name="Int. J. Syst. Evol. Microbiol.">
        <title>The Global Catalogue of Microorganisms (GCM) 10K type strain sequencing project: providing services to taxonomists for standard genome sequencing and annotation.</title>
        <authorList>
            <consortium name="The Broad Institute Genomics Platform"/>
            <consortium name="The Broad Institute Genome Sequencing Center for Infectious Disease"/>
            <person name="Wu L."/>
            <person name="Ma J."/>
        </authorList>
    </citation>
    <scope>NUCLEOTIDE SEQUENCE [LARGE SCALE GENOMIC DNA]</scope>
    <source>
        <strain evidence="4">KCTC 42911</strain>
    </source>
</reference>
<feature type="chain" id="PRO_5045455760" evidence="2">
    <location>
        <begin position="24"/>
        <end position="571"/>
    </location>
</feature>
<dbReference type="Proteomes" id="UP001595629">
    <property type="component" value="Unassembled WGS sequence"/>
</dbReference>
<proteinExistence type="predicted"/>
<keyword evidence="1" id="KW-1133">Transmembrane helix</keyword>
<accession>A0ABV7TH14</accession>
<sequence>MFFSLRLLSVAAVISGWSCVAKADFVSPYGGETAPNFVEISVLDDRVRLELEIDPADYPLFVSEDDGTGQSLSQRTGRTMLVSADGLSLQPEIVSVALRHRKPRVTAATTVFPPRPRSADVIHAELEFPFAGRPETFSFTPPLDGDGMPKASLGVLVEHMGVPVTDYRYLSRAETFVPDWQDPWFSKFENPNLTRHHKPPLMSFLSMEPREVRHEIIFRLRDLEGWVDLGLGATSSLGAEQMAEVAPRAKSFFAARNPVVIDGERVAASDIRVSRIAVGVEGLRVLDDALEVDRATALLGVVMSYPRPTLAREVEMTWELFPEGVEMVPVTLTDPAGGEPAQVRGDDPVVRWTNRLTQWSEPRAKPVTISTGTVVSLPMVAIALAIGAIGAAWVAFKSRGKRRGVAIAGSACALALAATTLPATTQITLPGQPAPDAEEARQLMSGLLDNVGATMLETRPDNFVQALTTFVPPDRAKDVAAEMRRGLSVTLPSGAFARTDEVTGIEVEQVSALPDGDGSQIIATWTASMSGGHWGHIHRRLVTYRGLVDVTRDADEWFLSGLTILSAQIQM</sequence>
<dbReference type="RefSeq" id="WP_386736159.1">
    <property type="nucleotide sequence ID" value="NZ_JBHRXI010000015.1"/>
</dbReference>
<feature type="signal peptide" evidence="2">
    <location>
        <begin position="1"/>
        <end position="23"/>
    </location>
</feature>
<keyword evidence="2" id="KW-0732">Signal</keyword>
<dbReference type="EMBL" id="JBHRXI010000015">
    <property type="protein sequence ID" value="MFC3614881.1"/>
    <property type="molecule type" value="Genomic_DNA"/>
</dbReference>
<gene>
    <name evidence="3" type="ORF">ACFORG_14010</name>
</gene>
<evidence type="ECO:0000256" key="2">
    <source>
        <dbReference type="SAM" id="SignalP"/>
    </source>
</evidence>
<keyword evidence="4" id="KW-1185">Reference proteome</keyword>
<name>A0ABV7TH14_9RHOB</name>